<dbReference type="Pfam" id="PF13411">
    <property type="entry name" value="MerR_1"/>
    <property type="match status" value="1"/>
</dbReference>
<sequence length="243" mass="26607">MVTGMWSTRQLADLAGTTVKAVRHYHSIGLLDEPVRAANGYKQYGARDLVRLLRVRRLVDLGIPLARVADLMAVDASPVEELRVVETELAATVDRLDRVRAELSALVEQGGAPDLPHPWSVAGAELGDADRAFLLVSSRVLTPAAKEALRAMLQDHERTAEDVAFERLPAEADEATRQQLAERWAPQVERLTRNYGWIAEPAALAANGSRHGDVLGRSLGELYNAAQLDVLLRLSLLVRRGEG</sequence>
<dbReference type="Proteomes" id="UP001321486">
    <property type="component" value="Chromosome"/>
</dbReference>
<dbReference type="PROSITE" id="PS50937">
    <property type="entry name" value="HTH_MERR_2"/>
    <property type="match status" value="1"/>
</dbReference>
<evidence type="ECO:0000313" key="5">
    <source>
        <dbReference type="Proteomes" id="UP001321486"/>
    </source>
</evidence>
<evidence type="ECO:0000256" key="2">
    <source>
        <dbReference type="SAM" id="Coils"/>
    </source>
</evidence>
<keyword evidence="1" id="KW-0238">DNA-binding</keyword>
<organism evidence="4 5">
    <name type="scientific">Frondihabitans sucicola</name>
    <dbReference type="NCBI Taxonomy" id="1268041"/>
    <lineage>
        <taxon>Bacteria</taxon>
        <taxon>Bacillati</taxon>
        <taxon>Actinomycetota</taxon>
        <taxon>Actinomycetes</taxon>
        <taxon>Micrococcales</taxon>
        <taxon>Microbacteriaceae</taxon>
        <taxon>Frondihabitans</taxon>
    </lineage>
</organism>
<dbReference type="InterPro" id="IPR000551">
    <property type="entry name" value="MerR-type_HTH_dom"/>
</dbReference>
<accession>A0ABM8GPD3</accession>
<keyword evidence="5" id="KW-1185">Reference proteome</keyword>
<dbReference type="SMART" id="SM00422">
    <property type="entry name" value="HTH_MERR"/>
    <property type="match status" value="1"/>
</dbReference>
<dbReference type="InterPro" id="IPR009061">
    <property type="entry name" value="DNA-bd_dom_put_sf"/>
</dbReference>
<dbReference type="CDD" id="cd00592">
    <property type="entry name" value="HTH_MerR-like"/>
    <property type="match status" value="1"/>
</dbReference>
<gene>
    <name evidence="4" type="ORF">GCM10025867_25410</name>
</gene>
<proteinExistence type="predicted"/>
<feature type="domain" description="HTH merR-type" evidence="3">
    <location>
        <begin position="5"/>
        <end position="74"/>
    </location>
</feature>
<evidence type="ECO:0000256" key="1">
    <source>
        <dbReference type="ARBA" id="ARBA00023125"/>
    </source>
</evidence>
<reference evidence="5" key="1">
    <citation type="journal article" date="2019" name="Int. J. Syst. Evol. Microbiol.">
        <title>The Global Catalogue of Microorganisms (GCM) 10K type strain sequencing project: providing services to taxonomists for standard genome sequencing and annotation.</title>
        <authorList>
            <consortium name="The Broad Institute Genomics Platform"/>
            <consortium name="The Broad Institute Genome Sequencing Center for Infectious Disease"/>
            <person name="Wu L."/>
            <person name="Ma J."/>
        </authorList>
    </citation>
    <scope>NUCLEOTIDE SEQUENCE [LARGE SCALE GENOMIC DNA]</scope>
    <source>
        <strain evidence="5">NBRC 108728</strain>
    </source>
</reference>
<dbReference type="PANTHER" id="PTHR30204">
    <property type="entry name" value="REDOX-CYCLING DRUG-SENSING TRANSCRIPTIONAL ACTIVATOR SOXR"/>
    <property type="match status" value="1"/>
</dbReference>
<dbReference type="PANTHER" id="PTHR30204:SF93">
    <property type="entry name" value="HTH MERR-TYPE DOMAIN-CONTAINING PROTEIN"/>
    <property type="match status" value="1"/>
</dbReference>
<protein>
    <submittedName>
        <fullName evidence="4">Transcriptional regulator, MerR family protein</fullName>
    </submittedName>
</protein>
<evidence type="ECO:0000259" key="3">
    <source>
        <dbReference type="PROSITE" id="PS50937"/>
    </source>
</evidence>
<dbReference type="Gene3D" id="1.10.1660.10">
    <property type="match status" value="1"/>
</dbReference>
<dbReference type="EMBL" id="AP027732">
    <property type="protein sequence ID" value="BDZ50300.1"/>
    <property type="molecule type" value="Genomic_DNA"/>
</dbReference>
<dbReference type="InterPro" id="IPR047057">
    <property type="entry name" value="MerR_fam"/>
</dbReference>
<evidence type="ECO:0000313" key="4">
    <source>
        <dbReference type="EMBL" id="BDZ50300.1"/>
    </source>
</evidence>
<dbReference type="SUPFAM" id="SSF46955">
    <property type="entry name" value="Putative DNA-binding domain"/>
    <property type="match status" value="1"/>
</dbReference>
<name>A0ABM8GPD3_9MICO</name>
<keyword evidence="2" id="KW-0175">Coiled coil</keyword>
<feature type="coiled-coil region" evidence="2">
    <location>
        <begin position="82"/>
        <end position="109"/>
    </location>
</feature>